<dbReference type="InterPro" id="IPR019734">
    <property type="entry name" value="TPR_rpt"/>
</dbReference>
<organism evidence="3 4">
    <name type="scientific">Cloeon dipterum</name>
    <dbReference type="NCBI Taxonomy" id="197152"/>
    <lineage>
        <taxon>Eukaryota</taxon>
        <taxon>Metazoa</taxon>
        <taxon>Ecdysozoa</taxon>
        <taxon>Arthropoda</taxon>
        <taxon>Hexapoda</taxon>
        <taxon>Insecta</taxon>
        <taxon>Pterygota</taxon>
        <taxon>Palaeoptera</taxon>
        <taxon>Ephemeroptera</taxon>
        <taxon>Pisciforma</taxon>
        <taxon>Baetidae</taxon>
        <taxon>Cloeon</taxon>
    </lineage>
</organism>
<dbReference type="Gene3D" id="1.25.40.10">
    <property type="entry name" value="Tetratricopeptide repeat domain"/>
    <property type="match status" value="1"/>
</dbReference>
<evidence type="ECO:0000256" key="1">
    <source>
        <dbReference type="ARBA" id="ARBA00022737"/>
    </source>
</evidence>
<dbReference type="PANTHER" id="PTHR45188:SF2">
    <property type="entry name" value="DNAJ HOMOLOG SUBFAMILY C MEMBER 7"/>
    <property type="match status" value="1"/>
</dbReference>
<comment type="caution">
    <text evidence="3">The sequence shown here is derived from an EMBL/GenBank/DDBJ whole genome shotgun (WGS) entry which is preliminary data.</text>
</comment>
<keyword evidence="2" id="KW-0802">TPR repeat</keyword>
<dbReference type="SMART" id="SM00028">
    <property type="entry name" value="TPR"/>
    <property type="match status" value="5"/>
</dbReference>
<reference evidence="3 4" key="1">
    <citation type="submission" date="2020-04" db="EMBL/GenBank/DDBJ databases">
        <authorList>
            <person name="Alioto T."/>
            <person name="Alioto T."/>
            <person name="Gomez Garrido J."/>
        </authorList>
    </citation>
    <scope>NUCLEOTIDE SEQUENCE [LARGE SCALE GENOMIC DNA]</scope>
</reference>
<dbReference type="InterPro" id="IPR011990">
    <property type="entry name" value="TPR-like_helical_dom_sf"/>
</dbReference>
<dbReference type="PANTHER" id="PTHR45188">
    <property type="entry name" value="DNAJ PROTEIN P58IPK HOMOLOG"/>
    <property type="match status" value="1"/>
</dbReference>
<dbReference type="Proteomes" id="UP000494165">
    <property type="component" value="Unassembled WGS sequence"/>
</dbReference>
<dbReference type="Pfam" id="PF14559">
    <property type="entry name" value="TPR_19"/>
    <property type="match status" value="1"/>
</dbReference>
<keyword evidence="1" id="KW-0677">Repeat</keyword>
<feature type="repeat" description="TPR" evidence="2">
    <location>
        <begin position="82"/>
        <end position="115"/>
    </location>
</feature>
<sequence>MYQTRLNCRWVELWKVAGDKQYRLKEYDNAYFCYGEALGYSPDDLYCHQVRFDLLMKENNYENCEKALTAGKRIMELDPSCAKCLVRMARCYVNLGNVVSAEDAVEQAINIEPDNPAFNRLRNDIEMTKYCTEQAKTAQNKGDHKEVLKLTDRGLAIAPFSIELKLMKAESLVYEGDPAEGFKLSSDALNCDQNNRHAAYVKGLSLYYLSELKTSKQLTRKVLKEEEEEAPTYKKAKKLYKTIEKIQRHMGDGEKHIEEKKFVEARNLFKQASKIDPSNKMLNSKLQCTLADTWIRQNSLKNAFECITYAIHLDPKNKKAQKMRAMLLGE</sequence>
<name>A0A8S1C7W5_9INSE</name>
<keyword evidence="4" id="KW-1185">Reference proteome</keyword>
<evidence type="ECO:0000313" key="3">
    <source>
        <dbReference type="EMBL" id="CAB3364880.1"/>
    </source>
</evidence>
<feature type="repeat" description="TPR" evidence="2">
    <location>
        <begin position="11"/>
        <end position="44"/>
    </location>
</feature>
<accession>A0A8S1C7W5</accession>
<gene>
    <name evidence="3" type="ORF">CLODIP_2_CD12497</name>
</gene>
<dbReference type="OrthoDB" id="765884at2759"/>
<proteinExistence type="predicted"/>
<dbReference type="PROSITE" id="PS50005">
    <property type="entry name" value="TPR"/>
    <property type="match status" value="2"/>
</dbReference>
<dbReference type="AlphaFoldDB" id="A0A8S1C7W5"/>
<dbReference type="SUPFAM" id="SSF48452">
    <property type="entry name" value="TPR-like"/>
    <property type="match status" value="1"/>
</dbReference>
<protein>
    <submittedName>
        <fullName evidence="3">Uncharacterized protein</fullName>
    </submittedName>
</protein>
<evidence type="ECO:0000313" key="4">
    <source>
        <dbReference type="Proteomes" id="UP000494165"/>
    </source>
</evidence>
<evidence type="ECO:0000256" key="2">
    <source>
        <dbReference type="PROSITE-ProRule" id="PRU00339"/>
    </source>
</evidence>
<dbReference type="EMBL" id="CADEPI010000018">
    <property type="protein sequence ID" value="CAB3364880.1"/>
    <property type="molecule type" value="Genomic_DNA"/>
</dbReference>